<keyword evidence="6 9" id="KW-0694">RNA-binding</keyword>
<evidence type="ECO:0000256" key="4">
    <source>
        <dbReference type="ARBA" id="ARBA00022664"/>
    </source>
</evidence>
<feature type="signal peptide" evidence="11">
    <location>
        <begin position="1"/>
        <end position="27"/>
    </location>
</feature>
<evidence type="ECO:0000313" key="14">
    <source>
        <dbReference type="Proteomes" id="UP000719412"/>
    </source>
</evidence>
<feature type="compositionally biased region" description="Basic residues" evidence="10">
    <location>
        <begin position="249"/>
        <end position="261"/>
    </location>
</feature>
<keyword evidence="11" id="KW-0732">Signal</keyword>
<reference evidence="13" key="2">
    <citation type="submission" date="2021-08" db="EMBL/GenBank/DDBJ databases">
        <authorList>
            <person name="Eriksson T."/>
        </authorList>
    </citation>
    <scope>NUCLEOTIDE SEQUENCE</scope>
    <source>
        <strain evidence="13">Stoneville</strain>
        <tissue evidence="13">Whole head</tissue>
    </source>
</reference>
<reference evidence="13" key="1">
    <citation type="journal article" date="2020" name="J Insects Food Feed">
        <title>The yellow mealworm (Tenebrio molitor) genome: a resource for the emerging insects as food and feed industry.</title>
        <authorList>
            <person name="Eriksson T."/>
            <person name="Andere A."/>
            <person name="Kelstrup H."/>
            <person name="Emery V."/>
            <person name="Picard C."/>
        </authorList>
    </citation>
    <scope>NUCLEOTIDE SEQUENCE</scope>
    <source>
        <strain evidence="13">Stoneville</strain>
        <tissue evidence="13">Whole head</tissue>
    </source>
</reference>
<dbReference type="PANTHER" id="PTHR48024">
    <property type="entry name" value="GEO13361P1-RELATED"/>
    <property type="match status" value="1"/>
</dbReference>
<dbReference type="AlphaFoldDB" id="A0A8J6HJP2"/>
<keyword evidence="4" id="KW-0507">mRNA processing</keyword>
<feature type="compositionally biased region" description="Basic residues" evidence="10">
    <location>
        <begin position="169"/>
        <end position="196"/>
    </location>
</feature>
<dbReference type="GO" id="GO:0005829">
    <property type="term" value="C:cytosol"/>
    <property type="evidence" value="ECO:0007669"/>
    <property type="project" value="TreeGrafter"/>
</dbReference>
<keyword evidence="14" id="KW-1185">Reference proteome</keyword>
<feature type="region of interest" description="Disordered" evidence="10">
    <location>
        <begin position="130"/>
        <end position="234"/>
    </location>
</feature>
<feature type="compositionally biased region" description="Polar residues" evidence="10">
    <location>
        <begin position="642"/>
        <end position="652"/>
    </location>
</feature>
<evidence type="ECO:0000256" key="10">
    <source>
        <dbReference type="SAM" id="MobiDB-lite"/>
    </source>
</evidence>
<dbReference type="PANTHER" id="PTHR48024:SF56">
    <property type="entry name" value="HETEROGENEOUS NUCLEAR RIBONUCLEOPROTEIN A0"/>
    <property type="match status" value="1"/>
</dbReference>
<dbReference type="SUPFAM" id="SSF54928">
    <property type="entry name" value="RNA-binding domain, RBD"/>
    <property type="match status" value="1"/>
</dbReference>
<dbReference type="Pfam" id="PF00076">
    <property type="entry name" value="RRM_1"/>
    <property type="match status" value="1"/>
</dbReference>
<dbReference type="PROSITE" id="PS50102">
    <property type="entry name" value="RRM"/>
    <property type="match status" value="1"/>
</dbReference>
<evidence type="ECO:0000256" key="9">
    <source>
        <dbReference type="PROSITE-ProRule" id="PRU00176"/>
    </source>
</evidence>
<dbReference type="InterPro" id="IPR012677">
    <property type="entry name" value="Nucleotide-bd_a/b_plait_sf"/>
</dbReference>
<dbReference type="InterPro" id="IPR050886">
    <property type="entry name" value="RNA-binding_reg"/>
</dbReference>
<dbReference type="SMART" id="SM00360">
    <property type="entry name" value="RRM"/>
    <property type="match status" value="1"/>
</dbReference>
<evidence type="ECO:0000256" key="8">
    <source>
        <dbReference type="ARBA" id="ARBA00023242"/>
    </source>
</evidence>
<evidence type="ECO:0000256" key="3">
    <source>
        <dbReference type="ARBA" id="ARBA00022490"/>
    </source>
</evidence>
<dbReference type="InterPro" id="IPR000504">
    <property type="entry name" value="RRM_dom"/>
</dbReference>
<keyword evidence="3" id="KW-0963">Cytoplasm</keyword>
<feature type="region of interest" description="Disordered" evidence="10">
    <location>
        <begin position="526"/>
        <end position="554"/>
    </location>
</feature>
<dbReference type="GO" id="GO:0008380">
    <property type="term" value="P:RNA splicing"/>
    <property type="evidence" value="ECO:0007669"/>
    <property type="project" value="UniProtKB-KW"/>
</dbReference>
<sequence>MNQNQGRTFGPLLGLFLVNLFAKAVTAKYDSYFPFHLSHDPSPWVAYNKPLSNYNYHSYYPHWYPVKNPYNYEQPSYQTYPTLTTAAPFVSSEHLPPDYDSDYAEDYNYGTNTQHPNEFERLIPAESNNVQKQSTQEYTKGTTAHYLDGVTTLNPTTTEDPIPAESNVKVKRQPTQRYRRRGTTRRNKYSQKRRRTTTAPPDDYYDSYEDYTERYKPNRRRPTQNRQSAESYYDDEEYYDSYEATTRYYKKPKRRPTRKANKNQNRNDESFEVEISTERINPNTEIVIVRQSQTTTTQATTTTEPTTVITNSTAAPSTTTANSTTNNSTYGNVANDKSYQTFLVTVLGYGPSNGNEYVSFTYGPPVGKYQYAVPYVDWYSPEATRNAIVKRVRDIVNLGLPGQFPLFLESPGRTQKCPGKRRLDCPENDEFDSENMRTVLAGLVRFPSSMCNSSTKTAQLLSQQSHVVEYPPDDNAGVISNKKGARPGVRRTVLQHSSSGTTVHVGWPQHAQMENNAQHAFFQGRTHHISQSTRNPRFAAATPREPENSTESGTGQNFVHVLPHGSAIFSFECASLRNRKAKFSASRKSISPHVLSKSGVKPRFPELYVQNGRTCIPMRDRRSTFTKEYINNIVNPLGTRPSRPTENHNISRNAEERAATSDPAEDQSAKNMLMPSAGLAAANEADTLGLGGLGVLANNTTVNGSNGVQHKDTTWTKLFVGGLPYHTTDQSLREHFSVYGEIEEAVVITDRQTGKSRGYGFVIMGDKSSSDRACKDANPIIDGRKANVNLAILGAKPRGNVQTSFPFQGIRAGYHPALLPGQYGMPPGYMYQSPYLTATAPGSLVPLPATQLTHAAAVAAATSQFYEYQNAAAVAAAAAAPYTGQYANGFDAYTPYTGAAGAAGYLPYTYTLPQTPGLPAATAGAFPAIPYQTAAQAQTLQEARLQ</sequence>
<dbReference type="GO" id="GO:0003730">
    <property type="term" value="F:mRNA 3'-UTR binding"/>
    <property type="evidence" value="ECO:0007669"/>
    <property type="project" value="TreeGrafter"/>
</dbReference>
<dbReference type="Gene3D" id="3.30.70.330">
    <property type="match status" value="1"/>
</dbReference>
<name>A0A8J6HJP2_TENMO</name>
<comment type="caution">
    <text evidence="13">The sequence shown here is derived from an EMBL/GenBank/DDBJ whole genome shotgun (WGS) entry which is preliminary data.</text>
</comment>
<comment type="subcellular location">
    <subcellularLocation>
        <location evidence="2">Cytoplasm</location>
    </subcellularLocation>
    <subcellularLocation>
        <location evidence="1">Nucleus</location>
    </subcellularLocation>
</comment>
<evidence type="ECO:0000256" key="2">
    <source>
        <dbReference type="ARBA" id="ARBA00004496"/>
    </source>
</evidence>
<evidence type="ECO:0000256" key="6">
    <source>
        <dbReference type="ARBA" id="ARBA00022884"/>
    </source>
</evidence>
<evidence type="ECO:0000259" key="12">
    <source>
        <dbReference type="PROSITE" id="PS50102"/>
    </source>
</evidence>
<organism evidence="13 14">
    <name type="scientific">Tenebrio molitor</name>
    <name type="common">Yellow mealworm beetle</name>
    <dbReference type="NCBI Taxonomy" id="7067"/>
    <lineage>
        <taxon>Eukaryota</taxon>
        <taxon>Metazoa</taxon>
        <taxon>Ecdysozoa</taxon>
        <taxon>Arthropoda</taxon>
        <taxon>Hexapoda</taxon>
        <taxon>Insecta</taxon>
        <taxon>Pterygota</taxon>
        <taxon>Neoptera</taxon>
        <taxon>Endopterygota</taxon>
        <taxon>Coleoptera</taxon>
        <taxon>Polyphaga</taxon>
        <taxon>Cucujiformia</taxon>
        <taxon>Tenebrionidae</taxon>
        <taxon>Tenebrio</taxon>
    </lineage>
</organism>
<gene>
    <name evidence="13" type="ORF">GEV33_007470</name>
</gene>
<evidence type="ECO:0000256" key="7">
    <source>
        <dbReference type="ARBA" id="ARBA00023187"/>
    </source>
</evidence>
<feature type="chain" id="PRO_5035157036" description="RRM domain-containing protein" evidence="11">
    <location>
        <begin position="28"/>
        <end position="946"/>
    </location>
</feature>
<dbReference type="GO" id="GO:0030154">
    <property type="term" value="P:cell differentiation"/>
    <property type="evidence" value="ECO:0007669"/>
    <property type="project" value="UniProtKB-KW"/>
</dbReference>
<feature type="region of interest" description="Disordered" evidence="10">
    <location>
        <begin position="249"/>
        <end position="272"/>
    </location>
</feature>
<feature type="domain" description="RRM" evidence="12">
    <location>
        <begin position="716"/>
        <end position="793"/>
    </location>
</feature>
<feature type="compositionally biased region" description="Polar residues" evidence="10">
    <location>
        <begin position="130"/>
        <end position="142"/>
    </location>
</feature>
<evidence type="ECO:0000313" key="13">
    <source>
        <dbReference type="EMBL" id="KAH0815321.1"/>
    </source>
</evidence>
<dbReference type="GO" id="GO:0006397">
    <property type="term" value="P:mRNA processing"/>
    <property type="evidence" value="ECO:0007669"/>
    <property type="project" value="UniProtKB-KW"/>
</dbReference>
<keyword evidence="7" id="KW-0508">mRNA splicing</keyword>
<dbReference type="CDD" id="cd12384">
    <property type="entry name" value="RRM_RBM24_RBM38_like"/>
    <property type="match status" value="1"/>
</dbReference>
<feature type="region of interest" description="Disordered" evidence="10">
    <location>
        <begin position="635"/>
        <end position="669"/>
    </location>
</feature>
<dbReference type="EMBL" id="JABDTM020023246">
    <property type="protein sequence ID" value="KAH0815321.1"/>
    <property type="molecule type" value="Genomic_DNA"/>
</dbReference>
<dbReference type="FunFam" id="3.30.70.330:FF:000077">
    <property type="entry name" value="RNA-binding motif protein 24"/>
    <property type="match status" value="1"/>
</dbReference>
<evidence type="ECO:0000256" key="5">
    <source>
        <dbReference type="ARBA" id="ARBA00022782"/>
    </source>
</evidence>
<dbReference type="Proteomes" id="UP000719412">
    <property type="component" value="Unassembled WGS sequence"/>
</dbReference>
<proteinExistence type="predicted"/>
<accession>A0A8J6HJP2</accession>
<keyword evidence="5" id="KW-0221">Differentiation</keyword>
<keyword evidence="8" id="KW-0539">Nucleus</keyword>
<protein>
    <recommendedName>
        <fullName evidence="12">RRM domain-containing protein</fullName>
    </recommendedName>
</protein>
<evidence type="ECO:0000256" key="11">
    <source>
        <dbReference type="SAM" id="SignalP"/>
    </source>
</evidence>
<evidence type="ECO:0000256" key="1">
    <source>
        <dbReference type="ARBA" id="ARBA00004123"/>
    </source>
</evidence>
<dbReference type="GO" id="GO:0005634">
    <property type="term" value="C:nucleus"/>
    <property type="evidence" value="ECO:0007669"/>
    <property type="project" value="UniProtKB-SubCell"/>
</dbReference>
<dbReference type="InterPro" id="IPR035979">
    <property type="entry name" value="RBD_domain_sf"/>
</dbReference>